<sequence>MRDALRRDIARTHLGLMLALTFSTGVIDAVGYLGLDRVFTGNMTGNVVILGMALTGVDGLPVLGPVLALVGFLLGAAVGGRTLRTFDAGWSHKTTVLFSIVSAVLVASAITAAVESEPPHVLTFAITTALGAAMGLQAAVARHIAVKDVTTVVVTSTITGLAADSFAGGEGLNFWKRRMGAILLIGAGACAGALLLQVDIAVGMLASALITVVVTIVGHVSRPKPGDLAEATGL</sequence>
<proteinExistence type="predicted"/>
<evidence type="ECO:0000313" key="3">
    <source>
        <dbReference type="Proteomes" id="UP001172708"/>
    </source>
</evidence>
<feature type="transmembrane region" description="Helical" evidence="1">
    <location>
        <begin position="120"/>
        <end position="140"/>
    </location>
</feature>
<organism evidence="2 3">
    <name type="scientific">Demequina muriae</name>
    <dbReference type="NCBI Taxonomy" id="3051664"/>
    <lineage>
        <taxon>Bacteria</taxon>
        <taxon>Bacillati</taxon>
        <taxon>Actinomycetota</taxon>
        <taxon>Actinomycetes</taxon>
        <taxon>Micrococcales</taxon>
        <taxon>Demequinaceae</taxon>
        <taxon>Demequina</taxon>
    </lineage>
</organism>
<dbReference type="InterPro" id="IPR010699">
    <property type="entry name" value="DUF1275"/>
</dbReference>
<feature type="transmembrane region" description="Helical" evidence="1">
    <location>
        <begin position="12"/>
        <end position="35"/>
    </location>
</feature>
<feature type="transmembrane region" description="Helical" evidence="1">
    <location>
        <begin position="47"/>
        <end position="74"/>
    </location>
</feature>
<evidence type="ECO:0000256" key="1">
    <source>
        <dbReference type="SAM" id="Phobius"/>
    </source>
</evidence>
<feature type="transmembrane region" description="Helical" evidence="1">
    <location>
        <begin position="95"/>
        <end position="114"/>
    </location>
</feature>
<protein>
    <submittedName>
        <fullName evidence="2">YoaK family protein</fullName>
    </submittedName>
</protein>
<keyword evidence="1" id="KW-0812">Transmembrane</keyword>
<comment type="caution">
    <text evidence="2">The sequence shown here is derived from an EMBL/GenBank/DDBJ whole genome shotgun (WGS) entry which is preliminary data.</text>
</comment>
<dbReference type="Pfam" id="PF06912">
    <property type="entry name" value="DUF1275"/>
    <property type="match status" value="1"/>
</dbReference>
<accession>A0ABT8GIA4</accession>
<feature type="transmembrane region" description="Helical" evidence="1">
    <location>
        <begin position="202"/>
        <end position="220"/>
    </location>
</feature>
<dbReference type="PANTHER" id="PTHR37314">
    <property type="entry name" value="SLR0142 PROTEIN"/>
    <property type="match status" value="1"/>
</dbReference>
<evidence type="ECO:0000313" key="2">
    <source>
        <dbReference type="EMBL" id="MDN4481163.1"/>
    </source>
</evidence>
<gene>
    <name evidence="2" type="ORF">QQX02_09535</name>
</gene>
<keyword evidence="1" id="KW-1133">Transmembrane helix</keyword>
<dbReference type="EMBL" id="JAUHQA010000001">
    <property type="protein sequence ID" value="MDN4481163.1"/>
    <property type="molecule type" value="Genomic_DNA"/>
</dbReference>
<keyword evidence="3" id="KW-1185">Reference proteome</keyword>
<dbReference type="RefSeq" id="WP_301142692.1">
    <property type="nucleotide sequence ID" value="NZ_JAUHQA010000001.1"/>
</dbReference>
<dbReference type="Proteomes" id="UP001172708">
    <property type="component" value="Unassembled WGS sequence"/>
</dbReference>
<feature type="transmembrane region" description="Helical" evidence="1">
    <location>
        <begin position="179"/>
        <end position="196"/>
    </location>
</feature>
<reference evidence="2" key="1">
    <citation type="submission" date="2023-06" db="EMBL/GenBank/DDBJ databases">
        <title>Egi l300058.</title>
        <authorList>
            <person name="Gao L."/>
            <person name="Fang B.-Z."/>
            <person name="Li W.-J."/>
        </authorList>
    </citation>
    <scope>NUCLEOTIDE SEQUENCE</scope>
    <source>
        <strain evidence="2">EGI L300058</strain>
    </source>
</reference>
<dbReference type="PANTHER" id="PTHR37314:SF4">
    <property type="entry name" value="UPF0700 TRANSMEMBRANE PROTEIN YOAK"/>
    <property type="match status" value="1"/>
</dbReference>
<name>A0ABT8GIA4_9MICO</name>
<keyword evidence="1" id="KW-0472">Membrane</keyword>